<accession>A0A4Z2GSQ8</accession>
<reference evidence="3 4" key="1">
    <citation type="submission" date="2019-03" db="EMBL/GenBank/DDBJ databases">
        <title>First draft genome of Liparis tanakae, snailfish: a comprehensive survey of snailfish specific genes.</title>
        <authorList>
            <person name="Kim W."/>
            <person name="Song I."/>
            <person name="Jeong J.-H."/>
            <person name="Kim D."/>
            <person name="Kim S."/>
            <person name="Ryu S."/>
            <person name="Song J.Y."/>
            <person name="Lee S.K."/>
        </authorList>
    </citation>
    <scope>NUCLEOTIDE SEQUENCE [LARGE SCALE GENOMIC DNA]</scope>
    <source>
        <tissue evidence="3">Muscle</tissue>
    </source>
</reference>
<evidence type="ECO:0000256" key="1">
    <source>
        <dbReference type="SAM" id="MobiDB-lite"/>
    </source>
</evidence>
<keyword evidence="2" id="KW-1133">Transmembrane helix</keyword>
<keyword evidence="2" id="KW-0812">Transmembrane</keyword>
<comment type="caution">
    <text evidence="3">The sequence shown here is derived from an EMBL/GenBank/DDBJ whole genome shotgun (WGS) entry which is preliminary data.</text>
</comment>
<dbReference type="EMBL" id="SRLO01000431">
    <property type="protein sequence ID" value="TNN56341.1"/>
    <property type="molecule type" value="Genomic_DNA"/>
</dbReference>
<evidence type="ECO:0000256" key="2">
    <source>
        <dbReference type="SAM" id="Phobius"/>
    </source>
</evidence>
<proteinExistence type="predicted"/>
<dbReference type="AlphaFoldDB" id="A0A4Z2GSQ8"/>
<protein>
    <submittedName>
        <fullName evidence="3">Uncharacterized protein</fullName>
    </submittedName>
</protein>
<feature type="transmembrane region" description="Helical" evidence="2">
    <location>
        <begin position="17"/>
        <end position="37"/>
    </location>
</feature>
<sequence>MPVVILHGYSPMKDSEALSLTLILSSLCPFLVSSHLTRWHRTITSQRYFLNVSSGGEGFPVGPRQPESEGGTPTSAMALSSAPSYFSTVAPDVMNK</sequence>
<evidence type="ECO:0000313" key="4">
    <source>
        <dbReference type="Proteomes" id="UP000314294"/>
    </source>
</evidence>
<name>A0A4Z2GSQ8_9TELE</name>
<feature type="region of interest" description="Disordered" evidence="1">
    <location>
        <begin position="59"/>
        <end position="79"/>
    </location>
</feature>
<evidence type="ECO:0000313" key="3">
    <source>
        <dbReference type="EMBL" id="TNN56341.1"/>
    </source>
</evidence>
<dbReference type="Proteomes" id="UP000314294">
    <property type="component" value="Unassembled WGS sequence"/>
</dbReference>
<keyword evidence="2" id="KW-0472">Membrane</keyword>
<gene>
    <name evidence="3" type="ORF">EYF80_033452</name>
</gene>
<keyword evidence="4" id="KW-1185">Reference proteome</keyword>
<organism evidence="3 4">
    <name type="scientific">Liparis tanakae</name>
    <name type="common">Tanaka's snailfish</name>
    <dbReference type="NCBI Taxonomy" id="230148"/>
    <lineage>
        <taxon>Eukaryota</taxon>
        <taxon>Metazoa</taxon>
        <taxon>Chordata</taxon>
        <taxon>Craniata</taxon>
        <taxon>Vertebrata</taxon>
        <taxon>Euteleostomi</taxon>
        <taxon>Actinopterygii</taxon>
        <taxon>Neopterygii</taxon>
        <taxon>Teleostei</taxon>
        <taxon>Neoteleostei</taxon>
        <taxon>Acanthomorphata</taxon>
        <taxon>Eupercaria</taxon>
        <taxon>Perciformes</taxon>
        <taxon>Cottioidei</taxon>
        <taxon>Cottales</taxon>
        <taxon>Liparidae</taxon>
        <taxon>Liparis</taxon>
    </lineage>
</organism>